<evidence type="ECO:0000256" key="1">
    <source>
        <dbReference type="SAM" id="MobiDB-lite"/>
    </source>
</evidence>
<accession>A0ABQ5WH27</accession>
<reference evidence="3" key="1">
    <citation type="journal article" date="2019" name="Int. J. Syst. Evol. Microbiol.">
        <title>The Global Catalogue of Microorganisms (GCM) 10K type strain sequencing project: providing services to taxonomists for standard genome sequencing and annotation.</title>
        <authorList>
            <consortium name="The Broad Institute Genomics Platform"/>
            <consortium name="The Broad Institute Genome Sequencing Center for Infectious Disease"/>
            <person name="Wu L."/>
            <person name="Ma J."/>
        </authorList>
    </citation>
    <scope>NUCLEOTIDE SEQUENCE [LARGE SCALE GENOMIC DNA]</scope>
    <source>
        <strain evidence="3">NBRC 3271</strain>
    </source>
</reference>
<feature type="region of interest" description="Disordered" evidence="1">
    <location>
        <begin position="31"/>
        <end position="62"/>
    </location>
</feature>
<dbReference type="Proteomes" id="UP001156613">
    <property type="component" value="Unassembled WGS sequence"/>
</dbReference>
<evidence type="ECO:0000313" key="2">
    <source>
        <dbReference type="EMBL" id="GLQ59003.1"/>
    </source>
</evidence>
<evidence type="ECO:0000313" key="3">
    <source>
        <dbReference type="Proteomes" id="UP001156613"/>
    </source>
</evidence>
<comment type="caution">
    <text evidence="2">The sequence shown here is derived from an EMBL/GenBank/DDBJ whole genome shotgun (WGS) entry which is preliminary data.</text>
</comment>
<sequence length="81" mass="8811">MGFVGGTQWYHKGILPVDDGRYGCSRALRSQDDDRRDLSEGASYGFQSAGKKDTGRLIGPKGGMNTKFNSISPLTVRTITL</sequence>
<name>A0ABQ5WH27_GLUJA</name>
<gene>
    <name evidence="2" type="ORF">GCM10010937_08060</name>
</gene>
<proteinExistence type="predicted"/>
<protein>
    <submittedName>
        <fullName evidence="2">Uncharacterized protein</fullName>
    </submittedName>
</protein>
<dbReference type="EMBL" id="BSNT01000018">
    <property type="protein sequence ID" value="GLQ59003.1"/>
    <property type="molecule type" value="Genomic_DNA"/>
</dbReference>
<organism evidence="2 3">
    <name type="scientific">Gluconobacter japonicus</name>
    <dbReference type="NCBI Taxonomy" id="376620"/>
    <lineage>
        <taxon>Bacteria</taxon>
        <taxon>Pseudomonadati</taxon>
        <taxon>Pseudomonadota</taxon>
        <taxon>Alphaproteobacteria</taxon>
        <taxon>Acetobacterales</taxon>
        <taxon>Acetobacteraceae</taxon>
        <taxon>Gluconobacter</taxon>
    </lineage>
</organism>
<keyword evidence="3" id="KW-1185">Reference proteome</keyword>